<keyword evidence="1" id="KW-0472">Membrane</keyword>
<reference evidence="3" key="1">
    <citation type="submission" date="2017-04" db="EMBL/GenBank/DDBJ databases">
        <authorList>
            <person name="Song Y."/>
            <person name="Cho B.-K."/>
        </authorList>
    </citation>
    <scope>NUCLEOTIDE SEQUENCE [LARGE SCALE GENOMIC DNA]</scope>
    <source>
        <strain evidence="3">SL1</strain>
    </source>
</reference>
<dbReference type="InterPro" id="IPR025962">
    <property type="entry name" value="SdpI/YhfL"/>
</dbReference>
<dbReference type="RefSeq" id="WP_032079388.1">
    <property type="nucleotide sequence ID" value="NZ_CP020953.1"/>
</dbReference>
<keyword evidence="1" id="KW-1133">Transmembrane helix</keyword>
<keyword evidence="1" id="KW-0812">Transmembrane</keyword>
<dbReference type="KEGG" id="cdrk:B9W14_13405"/>
<evidence type="ECO:0000313" key="3">
    <source>
        <dbReference type="Proteomes" id="UP000244910"/>
    </source>
</evidence>
<sequence>MLHSEYLIGAILITFGVILKLFPPEHINSWYGYKTPFSMKNKDIWNEGNHFAAILLVYIGASSLIVAVICDVIYIGDFDRAFKNSTTISIIGLLCFIPLTEIHLRRLFDKNGNRKM</sequence>
<evidence type="ECO:0000256" key="1">
    <source>
        <dbReference type="SAM" id="Phobius"/>
    </source>
</evidence>
<feature type="transmembrane region" description="Helical" evidence="1">
    <location>
        <begin position="51"/>
        <end position="75"/>
    </location>
</feature>
<feature type="transmembrane region" description="Helical" evidence="1">
    <location>
        <begin position="87"/>
        <end position="108"/>
    </location>
</feature>
<dbReference type="EMBL" id="CP020953">
    <property type="protein sequence ID" value="AWI05454.1"/>
    <property type="molecule type" value="Genomic_DNA"/>
</dbReference>
<organism evidence="2 3">
    <name type="scientific">Clostridium drakei</name>
    <dbReference type="NCBI Taxonomy" id="332101"/>
    <lineage>
        <taxon>Bacteria</taxon>
        <taxon>Bacillati</taxon>
        <taxon>Bacillota</taxon>
        <taxon>Clostridia</taxon>
        <taxon>Eubacteriales</taxon>
        <taxon>Clostridiaceae</taxon>
        <taxon>Clostridium</taxon>
    </lineage>
</organism>
<dbReference type="Pfam" id="PF13630">
    <property type="entry name" value="SdpI"/>
    <property type="match status" value="1"/>
</dbReference>
<accession>A0A2U8DTA2</accession>
<keyword evidence="3" id="KW-1185">Reference proteome</keyword>
<dbReference type="OrthoDB" id="3173919at2"/>
<evidence type="ECO:0000313" key="2">
    <source>
        <dbReference type="EMBL" id="AWI05454.1"/>
    </source>
</evidence>
<dbReference type="Proteomes" id="UP000244910">
    <property type="component" value="Chromosome"/>
</dbReference>
<protein>
    <submittedName>
        <fullName evidence="2">SdpI/YhfL protein family</fullName>
    </submittedName>
</protein>
<feature type="transmembrane region" description="Helical" evidence="1">
    <location>
        <begin position="6"/>
        <end position="22"/>
    </location>
</feature>
<gene>
    <name evidence="2" type="ORF">B9W14_13405</name>
</gene>
<dbReference type="AlphaFoldDB" id="A0A2U8DTA2"/>
<name>A0A2U8DTA2_9CLOT</name>
<proteinExistence type="predicted"/>